<feature type="region of interest" description="Disordered" evidence="1">
    <location>
        <begin position="146"/>
        <end position="189"/>
    </location>
</feature>
<gene>
    <name evidence="2" type="ORF">TRIATDRAFT_308060</name>
</gene>
<dbReference type="STRING" id="452589.G9NTK8"/>
<dbReference type="EMBL" id="ABDG02000023">
    <property type="protein sequence ID" value="EHK46049.1"/>
    <property type="molecule type" value="Genomic_DNA"/>
</dbReference>
<organism evidence="2 3">
    <name type="scientific">Hypocrea atroviridis (strain ATCC 20476 / IMI 206040)</name>
    <name type="common">Trichoderma atroviride</name>
    <dbReference type="NCBI Taxonomy" id="452589"/>
    <lineage>
        <taxon>Eukaryota</taxon>
        <taxon>Fungi</taxon>
        <taxon>Dikarya</taxon>
        <taxon>Ascomycota</taxon>
        <taxon>Pezizomycotina</taxon>
        <taxon>Sordariomycetes</taxon>
        <taxon>Hypocreomycetidae</taxon>
        <taxon>Hypocreales</taxon>
        <taxon>Hypocreaceae</taxon>
        <taxon>Trichoderma</taxon>
    </lineage>
</organism>
<evidence type="ECO:0000313" key="3">
    <source>
        <dbReference type="Proteomes" id="UP000005426"/>
    </source>
</evidence>
<evidence type="ECO:0008006" key="4">
    <source>
        <dbReference type="Google" id="ProtNLM"/>
    </source>
</evidence>
<reference evidence="2 3" key="1">
    <citation type="journal article" date="2011" name="Genome Biol.">
        <title>Comparative genome sequence analysis underscores mycoparasitism as the ancestral life style of Trichoderma.</title>
        <authorList>
            <person name="Kubicek C.P."/>
            <person name="Herrera-Estrella A."/>
            <person name="Seidl-Seiboth V."/>
            <person name="Martinez D.A."/>
            <person name="Druzhinina I.S."/>
            <person name="Thon M."/>
            <person name="Zeilinger S."/>
            <person name="Casas-Flores S."/>
            <person name="Horwitz B.A."/>
            <person name="Mukherjee P.K."/>
            <person name="Mukherjee M."/>
            <person name="Kredics L."/>
            <person name="Alcaraz L.D."/>
            <person name="Aerts A."/>
            <person name="Antal Z."/>
            <person name="Atanasova L."/>
            <person name="Cervantes-Badillo M.G."/>
            <person name="Challacombe J."/>
            <person name="Chertkov O."/>
            <person name="McCluskey K."/>
            <person name="Coulpier F."/>
            <person name="Deshpande N."/>
            <person name="von Doehren H."/>
            <person name="Ebbole D.J."/>
            <person name="Esquivel-Naranjo E.U."/>
            <person name="Fekete E."/>
            <person name="Flipphi M."/>
            <person name="Glaser F."/>
            <person name="Gomez-Rodriguez E.Y."/>
            <person name="Gruber S."/>
            <person name="Han C."/>
            <person name="Henrissat B."/>
            <person name="Hermosa R."/>
            <person name="Hernandez-Onate M."/>
            <person name="Karaffa L."/>
            <person name="Kosti I."/>
            <person name="Le Crom S."/>
            <person name="Lindquist E."/>
            <person name="Lucas S."/>
            <person name="Luebeck M."/>
            <person name="Luebeck P.S."/>
            <person name="Margeot A."/>
            <person name="Metz B."/>
            <person name="Misra M."/>
            <person name="Nevalainen H."/>
            <person name="Omann M."/>
            <person name="Packer N."/>
            <person name="Perrone G."/>
            <person name="Uresti-Rivera E.E."/>
            <person name="Salamov A."/>
            <person name="Schmoll M."/>
            <person name="Seiboth B."/>
            <person name="Shapiro H."/>
            <person name="Sukno S."/>
            <person name="Tamayo-Ramos J.A."/>
            <person name="Tisch D."/>
            <person name="Wiest A."/>
            <person name="Wilkinson H.H."/>
            <person name="Zhang M."/>
            <person name="Coutinho P.M."/>
            <person name="Kenerley C.M."/>
            <person name="Monte E."/>
            <person name="Baker S.E."/>
            <person name="Grigoriev I.V."/>
        </authorList>
    </citation>
    <scope>NUCLEOTIDE SEQUENCE [LARGE SCALE GENOMIC DNA]</scope>
    <source>
        <strain evidence="3">ATCC 20476 / IMI 206040</strain>
    </source>
</reference>
<feature type="compositionally biased region" description="Polar residues" evidence="1">
    <location>
        <begin position="164"/>
        <end position="173"/>
    </location>
</feature>
<protein>
    <recommendedName>
        <fullName evidence="4">RRM domain-containing protein</fullName>
    </recommendedName>
</protein>
<keyword evidence="3" id="KW-1185">Reference proteome</keyword>
<dbReference type="HOGENOM" id="CLU_1434619_0_0_1"/>
<evidence type="ECO:0000256" key="1">
    <source>
        <dbReference type="SAM" id="MobiDB-lite"/>
    </source>
</evidence>
<proteinExistence type="predicted"/>
<dbReference type="GeneID" id="25782733"/>
<feature type="compositionally biased region" description="Basic and acidic residues" evidence="1">
    <location>
        <begin position="175"/>
        <end position="189"/>
    </location>
</feature>
<dbReference type="KEGG" id="tatv:25782733"/>
<feature type="compositionally biased region" description="Low complexity" evidence="1">
    <location>
        <begin position="146"/>
        <end position="163"/>
    </location>
</feature>
<dbReference type="AlphaFoldDB" id="G9NTK8"/>
<dbReference type="Proteomes" id="UP000005426">
    <property type="component" value="Unassembled WGS sequence"/>
</dbReference>
<comment type="caution">
    <text evidence="2">The sequence shown here is derived from an EMBL/GenBank/DDBJ whole genome shotgun (WGS) entry which is preliminary data.</text>
</comment>
<sequence>MPRYNPQWEDQIKGYRKNRVLLVAKSLPFSATTTQVESAIRARLTKPDSVTFLWPPGATRPNHHIGWVMLAFSRRPNTKMALEELQNFEILGRAVNVERAHRHARLPNPSYGMSAARNSASVLNAAISTTTTTAANSSTTAAATATPASAVSTAAPSVQPAPTEDTTASNASDSLEEKHVPSRDFEWWW</sequence>
<accession>G9NTK8</accession>
<name>G9NTK8_HYPAI</name>
<evidence type="ECO:0000313" key="2">
    <source>
        <dbReference type="EMBL" id="EHK46049.1"/>
    </source>
</evidence>
<dbReference type="SUPFAM" id="SSF54928">
    <property type="entry name" value="RNA-binding domain, RBD"/>
    <property type="match status" value="1"/>
</dbReference>
<dbReference type="InterPro" id="IPR035979">
    <property type="entry name" value="RBD_domain_sf"/>
</dbReference>
<dbReference type="GO" id="GO:0003676">
    <property type="term" value="F:nucleic acid binding"/>
    <property type="evidence" value="ECO:0007669"/>
    <property type="project" value="InterPro"/>
</dbReference>
<dbReference type="OMA" id="IITACTW"/>
<dbReference type="OrthoDB" id="4899946at2759"/>